<dbReference type="InterPro" id="IPR001584">
    <property type="entry name" value="Integrase_cat-core"/>
</dbReference>
<dbReference type="PROSITE" id="PS50994">
    <property type="entry name" value="INTEGRASE"/>
    <property type="match status" value="1"/>
</dbReference>
<evidence type="ECO:0000259" key="2">
    <source>
        <dbReference type="PROSITE" id="PS50994"/>
    </source>
</evidence>
<dbReference type="RefSeq" id="XP_022834877.1">
    <property type="nucleotide sequence ID" value="XM_022979109.1"/>
</dbReference>
<evidence type="ECO:0000256" key="1">
    <source>
        <dbReference type="SAM" id="MobiDB-lite"/>
    </source>
</evidence>
<dbReference type="Gene3D" id="3.30.420.10">
    <property type="entry name" value="Ribonuclease H-like superfamily/Ribonuclease H"/>
    <property type="match status" value="1"/>
</dbReference>
<dbReference type="SUPFAM" id="SSF53098">
    <property type="entry name" value="Ribonuclease H-like"/>
    <property type="match status" value="1"/>
</dbReference>
<dbReference type="InterPro" id="IPR012337">
    <property type="entry name" value="RNaseH-like_sf"/>
</dbReference>
<dbReference type="GeneID" id="111362435"/>
<dbReference type="OrthoDB" id="775972at2759"/>
<name>A0A9J7J2T2_SPOLT</name>
<dbReference type="PANTHER" id="PTHR38681">
    <property type="entry name" value="RETROVIRUS-RELATED POL POLYPROTEIN FROM TRANSPOSON 412-LIKE PROTEIN-RELATED"/>
    <property type="match status" value="1"/>
</dbReference>
<organism evidence="3 4">
    <name type="scientific">Spodoptera litura</name>
    <name type="common">Asian cotton leafworm</name>
    <dbReference type="NCBI Taxonomy" id="69820"/>
    <lineage>
        <taxon>Eukaryota</taxon>
        <taxon>Metazoa</taxon>
        <taxon>Ecdysozoa</taxon>
        <taxon>Arthropoda</taxon>
        <taxon>Hexapoda</taxon>
        <taxon>Insecta</taxon>
        <taxon>Pterygota</taxon>
        <taxon>Neoptera</taxon>
        <taxon>Endopterygota</taxon>
        <taxon>Lepidoptera</taxon>
        <taxon>Glossata</taxon>
        <taxon>Ditrysia</taxon>
        <taxon>Noctuoidea</taxon>
        <taxon>Noctuidae</taxon>
        <taxon>Amphipyrinae</taxon>
        <taxon>Spodoptera</taxon>
    </lineage>
</organism>
<reference evidence="4" key="1">
    <citation type="submission" date="2025-08" db="UniProtKB">
        <authorList>
            <consortium name="RefSeq"/>
        </authorList>
    </citation>
    <scope>IDENTIFICATION</scope>
    <source>
        <strain evidence="4">Ishihara</strain>
        <tissue evidence="4">Whole body</tissue>
    </source>
</reference>
<dbReference type="GO" id="GO:0003676">
    <property type="term" value="F:nucleic acid binding"/>
    <property type="evidence" value="ECO:0007669"/>
    <property type="project" value="InterPro"/>
</dbReference>
<protein>
    <submittedName>
        <fullName evidence="4">Uncharacterized protein LOC111362435</fullName>
    </submittedName>
</protein>
<gene>
    <name evidence="4" type="primary">LOC111362435</name>
</gene>
<evidence type="ECO:0000313" key="3">
    <source>
        <dbReference type="Proteomes" id="UP000301870"/>
    </source>
</evidence>
<feature type="region of interest" description="Disordered" evidence="1">
    <location>
        <begin position="280"/>
        <end position="305"/>
    </location>
</feature>
<accession>A0A9J7J2T2</accession>
<evidence type="ECO:0000313" key="4">
    <source>
        <dbReference type="RefSeq" id="XP_022834877.1"/>
    </source>
</evidence>
<dbReference type="FunFam" id="3.30.420.10:FF:000032">
    <property type="entry name" value="Retrovirus-related Pol polyprotein from transposon 297-like Protein"/>
    <property type="match status" value="1"/>
</dbReference>
<proteinExistence type="predicted"/>
<dbReference type="AlphaFoldDB" id="A0A9J7J2T2"/>
<dbReference type="GO" id="GO:0015074">
    <property type="term" value="P:DNA integration"/>
    <property type="evidence" value="ECO:0007669"/>
    <property type="project" value="InterPro"/>
</dbReference>
<feature type="domain" description="Integrase catalytic" evidence="2">
    <location>
        <begin position="52"/>
        <end position="187"/>
    </location>
</feature>
<dbReference type="PANTHER" id="PTHR38681:SF1">
    <property type="entry name" value="RETROVIRUS-RELATED POL POLYPROTEIN FROM TRANSPOSON 412-LIKE PROTEIN"/>
    <property type="match status" value="1"/>
</dbReference>
<keyword evidence="3" id="KW-1185">Reference proteome</keyword>
<dbReference type="InterPro" id="IPR036397">
    <property type="entry name" value="RNaseH_sf"/>
</dbReference>
<dbReference type="KEGG" id="sliu:111362435"/>
<sequence length="305" mass="34388">MTNPHPSAASELAAITLTSKISEFWTDQPRVWFIRTEAMLAPQKLSDDARCTRWPEAFPLRDVNAETVAKILYTDWICRYGSPVKLTSDQGRQFESSLFRQLLKLLGIERIRTTAYHPQANGAIERFHRTLKAALMARLSTKSWVDELPTVLLGLRAASRSDTGVSAAQLTFGRTLRLPGDFYDATGVGLSEPHSLVERIRENIQSLKPVPGPHSNSRLYFVHPDLSKVEYVFVRDDSVRSPLKPPYSGPYQVLERGPKAYVIQLPDCLDFYKSLKGKESEEDVDGYGAEPDFEVELELGDDEEK</sequence>
<dbReference type="Proteomes" id="UP000301870">
    <property type="component" value="Unplaced"/>
</dbReference>